<accession>A0A192C8A9</accession>
<gene>
    <name evidence="1" type="ORF">WLH_01037</name>
</gene>
<evidence type="ECO:0000313" key="1">
    <source>
        <dbReference type="EMBL" id="ANK02298.1"/>
    </source>
</evidence>
<name>A0A192C8A9_ECO25</name>
<dbReference type="AlphaFoldDB" id="A0A192C8A9"/>
<sequence>MQNSISFDNEWVKRWTRQITTLAQNNDLSSREVDIYTDKLVAQATSVELAQVIKMLLNYIRMNK</sequence>
<evidence type="ECO:0000313" key="2">
    <source>
        <dbReference type="Proteomes" id="UP000183316"/>
    </source>
</evidence>
<dbReference type="Proteomes" id="UP000183316">
    <property type="component" value="Chromosome"/>
</dbReference>
<proteinExistence type="predicted"/>
<dbReference type="EMBL" id="CP015085">
    <property type="protein sequence ID" value="ANK02298.1"/>
    <property type="molecule type" value="Genomic_DNA"/>
</dbReference>
<dbReference type="PATRIC" id="fig|941280.3.peg.1024"/>
<organism evidence="1 2">
    <name type="scientific">Escherichia coli O25b:H4</name>
    <dbReference type="NCBI Taxonomy" id="941280"/>
    <lineage>
        <taxon>Bacteria</taxon>
        <taxon>Pseudomonadati</taxon>
        <taxon>Pseudomonadota</taxon>
        <taxon>Gammaproteobacteria</taxon>
        <taxon>Enterobacterales</taxon>
        <taxon>Enterobacteriaceae</taxon>
        <taxon>Escherichia</taxon>
    </lineage>
</organism>
<reference evidence="1 2" key="1">
    <citation type="submission" date="2016-03" db="EMBL/GenBank/DDBJ databases">
        <title>Genome Sequence and Comparative Pathogenic Determinants of Uropathogenic Escherichia coli O25b:H4, a Clinical Isolate from Saudi Arabia.</title>
        <authorList>
            <person name="Alyamani E.A.J."/>
            <person name="Khiyami M.A."/>
            <person name="Booq R.Y."/>
            <person name="Bahwerth F.S."/>
            <person name="Vaisvil B."/>
            <person name="Schmitt D.P."/>
            <person name="Kapatral V."/>
        </authorList>
    </citation>
    <scope>NUCLEOTIDE SEQUENCE [LARGE SCALE GENOMIC DNA]</scope>
    <source>
        <strain evidence="1 2">O25b:H4</strain>
    </source>
</reference>
<protein>
    <submittedName>
        <fullName evidence="1">Uncharacterized protein</fullName>
    </submittedName>
</protein>